<gene>
    <name evidence="2" type="ORF">NEISUBOT_04912</name>
</gene>
<proteinExistence type="predicted"/>
<feature type="transmembrane region" description="Helical" evidence="1">
    <location>
        <begin position="12"/>
        <end position="30"/>
    </location>
</feature>
<comment type="caution">
    <text evidence="2">The sequence shown here is derived from an EMBL/GenBank/DDBJ whole genome shotgun (WGS) entry which is preliminary data.</text>
</comment>
<dbReference type="RefSeq" id="WP_004520468.1">
    <property type="nucleotide sequence ID" value="NZ_ACEO02000009.1"/>
</dbReference>
<name>A0A9W5IQ10_NEISU</name>
<dbReference type="Proteomes" id="UP000004621">
    <property type="component" value="Unassembled WGS sequence"/>
</dbReference>
<keyword evidence="1" id="KW-1133">Transmembrane helix</keyword>
<keyword evidence="1" id="KW-0472">Membrane</keyword>
<keyword evidence="1" id="KW-0812">Transmembrane</keyword>
<evidence type="ECO:0000313" key="2">
    <source>
        <dbReference type="EMBL" id="EFC51657.1"/>
    </source>
</evidence>
<protein>
    <submittedName>
        <fullName evidence="2">Uncharacterized protein</fullName>
    </submittedName>
</protein>
<feature type="transmembrane region" description="Helical" evidence="1">
    <location>
        <begin position="42"/>
        <end position="59"/>
    </location>
</feature>
<dbReference type="EMBL" id="ACEO02000009">
    <property type="protein sequence ID" value="EFC51657.1"/>
    <property type="molecule type" value="Genomic_DNA"/>
</dbReference>
<accession>A0A9W5IQ10</accession>
<sequence>MKQWVIEIIHNVDILCNVAFWISAMALFALSLNGDESAKEIAGFWLKVFLVSLFGVMVIPSKEVLEAML</sequence>
<dbReference type="AlphaFoldDB" id="A0A9W5IQ10"/>
<organism evidence="2 3">
    <name type="scientific">Neisseria subflava NJ9703</name>
    <dbReference type="NCBI Taxonomy" id="546268"/>
    <lineage>
        <taxon>Bacteria</taxon>
        <taxon>Pseudomonadati</taxon>
        <taxon>Pseudomonadota</taxon>
        <taxon>Betaproteobacteria</taxon>
        <taxon>Neisseriales</taxon>
        <taxon>Neisseriaceae</taxon>
        <taxon>Neisseria</taxon>
    </lineage>
</organism>
<reference evidence="2 3" key="1">
    <citation type="submission" date="2010-01" db="EMBL/GenBank/DDBJ databases">
        <authorList>
            <person name="Weinstock G."/>
            <person name="Sodergren E."/>
            <person name="Clifton S."/>
            <person name="Fulton L."/>
            <person name="Fulton B."/>
            <person name="Courtney L."/>
            <person name="Fronick C."/>
            <person name="Harrison M."/>
            <person name="Strong C."/>
            <person name="Farmer C."/>
            <person name="Delahaunty K."/>
            <person name="Markovic C."/>
            <person name="Hall O."/>
            <person name="Minx P."/>
            <person name="Tomlinson C."/>
            <person name="Mitreva M."/>
            <person name="Nelson J."/>
            <person name="Hou S."/>
            <person name="Wollam A."/>
            <person name="Pepin K.H."/>
            <person name="Johnson M."/>
            <person name="Bhonagiri V."/>
            <person name="Nash W.E."/>
            <person name="Warren W."/>
            <person name="Chinwalla A."/>
            <person name="Mardis E.R."/>
            <person name="Wilson R.K."/>
        </authorList>
    </citation>
    <scope>NUCLEOTIDE SEQUENCE [LARGE SCALE GENOMIC DNA]</scope>
    <source>
        <strain evidence="2 3">NJ9703</strain>
    </source>
</reference>
<evidence type="ECO:0000313" key="3">
    <source>
        <dbReference type="Proteomes" id="UP000004621"/>
    </source>
</evidence>
<evidence type="ECO:0000256" key="1">
    <source>
        <dbReference type="SAM" id="Phobius"/>
    </source>
</evidence>